<name>A0A8I2YHE3_9AGAM</name>
<dbReference type="AlphaFoldDB" id="A0A8I2YHE3"/>
<feature type="compositionally biased region" description="Polar residues" evidence="1">
    <location>
        <begin position="68"/>
        <end position="97"/>
    </location>
</feature>
<evidence type="ECO:0000313" key="2">
    <source>
        <dbReference type="EMBL" id="KAG6372309.1"/>
    </source>
</evidence>
<comment type="caution">
    <text evidence="2">The sequence shown here is derived from an EMBL/GenBank/DDBJ whole genome shotgun (WGS) entry which is preliminary data.</text>
</comment>
<dbReference type="Proteomes" id="UP000683000">
    <property type="component" value="Unassembled WGS sequence"/>
</dbReference>
<feature type="compositionally biased region" description="Polar residues" evidence="1">
    <location>
        <begin position="114"/>
        <end position="130"/>
    </location>
</feature>
<protein>
    <submittedName>
        <fullName evidence="2">Uncharacterized protein</fullName>
    </submittedName>
</protein>
<organism evidence="2 3">
    <name type="scientific">Boletus reticuloceps</name>
    <dbReference type="NCBI Taxonomy" id="495285"/>
    <lineage>
        <taxon>Eukaryota</taxon>
        <taxon>Fungi</taxon>
        <taxon>Dikarya</taxon>
        <taxon>Basidiomycota</taxon>
        <taxon>Agaricomycotina</taxon>
        <taxon>Agaricomycetes</taxon>
        <taxon>Agaricomycetidae</taxon>
        <taxon>Boletales</taxon>
        <taxon>Boletineae</taxon>
        <taxon>Boletaceae</taxon>
        <taxon>Boletoideae</taxon>
        <taxon>Boletus</taxon>
    </lineage>
</organism>
<feature type="region of interest" description="Disordered" evidence="1">
    <location>
        <begin position="381"/>
        <end position="416"/>
    </location>
</feature>
<proteinExistence type="predicted"/>
<dbReference type="EMBL" id="JAGFBS010000028">
    <property type="protein sequence ID" value="KAG6372309.1"/>
    <property type="molecule type" value="Genomic_DNA"/>
</dbReference>
<dbReference type="OrthoDB" id="2692925at2759"/>
<gene>
    <name evidence="2" type="ORF">JVT61DRAFT_7749</name>
</gene>
<feature type="compositionally biased region" description="Basic and acidic residues" evidence="1">
    <location>
        <begin position="235"/>
        <end position="252"/>
    </location>
</feature>
<keyword evidence="3" id="KW-1185">Reference proteome</keyword>
<accession>A0A8I2YHE3</accession>
<reference evidence="2" key="1">
    <citation type="submission" date="2021-03" db="EMBL/GenBank/DDBJ databases">
        <title>Evolutionary innovations through gain and loss of genes in the ectomycorrhizal Boletales.</title>
        <authorList>
            <person name="Wu G."/>
            <person name="Miyauchi S."/>
            <person name="Morin E."/>
            <person name="Yang Z.-L."/>
            <person name="Xu J."/>
            <person name="Martin F.M."/>
        </authorList>
    </citation>
    <scope>NUCLEOTIDE SEQUENCE</scope>
    <source>
        <strain evidence="2">BR01</strain>
    </source>
</reference>
<feature type="region of interest" description="Disordered" evidence="1">
    <location>
        <begin position="152"/>
        <end position="252"/>
    </location>
</feature>
<feature type="compositionally biased region" description="Basic and acidic residues" evidence="1">
    <location>
        <begin position="394"/>
        <end position="408"/>
    </location>
</feature>
<evidence type="ECO:0000256" key="1">
    <source>
        <dbReference type="SAM" id="MobiDB-lite"/>
    </source>
</evidence>
<feature type="compositionally biased region" description="Basic and acidic residues" evidence="1">
    <location>
        <begin position="152"/>
        <end position="164"/>
    </location>
</feature>
<feature type="region of interest" description="Disordered" evidence="1">
    <location>
        <begin position="1"/>
        <end position="132"/>
    </location>
</feature>
<evidence type="ECO:0000313" key="3">
    <source>
        <dbReference type="Proteomes" id="UP000683000"/>
    </source>
</evidence>
<feature type="compositionally biased region" description="Basic and acidic residues" evidence="1">
    <location>
        <begin position="8"/>
        <end position="30"/>
    </location>
</feature>
<sequence length="416" mass="45486">MSTEGDNETSRKAALDRLRFRKTTRQDTFDHNSTQQVPANNPPVLFAPPPPQSRDASASVHYNPPSTPSSTHPIVLVRNSSPIAPEPNQQSYQQQNPHDAPSMAGPSRPVPWSRPTQPHNPDPLLSSSGFMNGGRAVYASFTRSYGGDVRKLSEVDGHAEDGPPRKRVNRGGPADTLPVLGTHVPDSPEIHRLGQRRRANVSLGGVSTSSEDSMPDIRHSLEPSATGRSRILRGQRPDSSEPTEPRDTTHNKDAFAMFRLSNIERDINLVQAAWAQAGGDEKKATSLLDDPLWKPEPKYISLDPPTETGRVVEVDEATKVNRAALREKARKSSIYANRAVLDTNQSTPASAISTSSILMVASPTSPSTPLVIPRRRRLNKVIVSDSDQSDSEDEANHRPVNDTEKRALDFLNTANT</sequence>